<evidence type="ECO:0000313" key="1">
    <source>
        <dbReference type="EMBL" id="GHC67809.1"/>
    </source>
</evidence>
<reference evidence="1" key="1">
    <citation type="journal article" date="2014" name="Int. J. Syst. Evol. Microbiol.">
        <title>Complete genome sequence of Corynebacterium casei LMG S-19264T (=DSM 44701T), isolated from a smear-ripened cheese.</title>
        <authorList>
            <consortium name="US DOE Joint Genome Institute (JGI-PGF)"/>
            <person name="Walter F."/>
            <person name="Albersmeier A."/>
            <person name="Kalinowski J."/>
            <person name="Ruckert C."/>
        </authorList>
    </citation>
    <scope>NUCLEOTIDE SEQUENCE</scope>
    <source>
        <strain evidence="1">KCTC 12988</strain>
    </source>
</reference>
<proteinExistence type="predicted"/>
<accession>A0A918WQI9</accession>
<dbReference type="Proteomes" id="UP000644507">
    <property type="component" value="Unassembled WGS sequence"/>
</dbReference>
<evidence type="ECO:0000313" key="2">
    <source>
        <dbReference type="Proteomes" id="UP000644507"/>
    </source>
</evidence>
<keyword evidence="2" id="KW-1185">Reference proteome</keyword>
<gene>
    <name evidence="1" type="ORF">GCM10007100_39920</name>
</gene>
<dbReference type="AlphaFoldDB" id="A0A918WQI9"/>
<dbReference type="RefSeq" id="WP_189574536.1">
    <property type="nucleotide sequence ID" value="NZ_BMXI01000028.1"/>
</dbReference>
<name>A0A918WQI9_9BACT</name>
<sequence length="178" mass="19950">MISIVPTRLHWIGDDGEDDPQDYCAHSPVDFQVDGRQLVGPDDGDWTVSASAIRLLRSVFSNHKSDLTTEEHVFPCCGHGIWPNKRGGVTISGCPNGVDFAILHQESKIELTMSDGPVRVSYDEWRTAVLDFSTAVRDFYDQSEPKDLSPEMEPEGYIAMIKEWDELIHNAQQTTEAN</sequence>
<protein>
    <submittedName>
        <fullName evidence="1">Uncharacterized protein</fullName>
    </submittedName>
</protein>
<organism evidence="1 2">
    <name type="scientific">Roseibacillus persicicus</name>
    <dbReference type="NCBI Taxonomy" id="454148"/>
    <lineage>
        <taxon>Bacteria</taxon>
        <taxon>Pseudomonadati</taxon>
        <taxon>Verrucomicrobiota</taxon>
        <taxon>Verrucomicrobiia</taxon>
        <taxon>Verrucomicrobiales</taxon>
        <taxon>Verrucomicrobiaceae</taxon>
        <taxon>Roseibacillus</taxon>
    </lineage>
</organism>
<reference evidence="1" key="2">
    <citation type="submission" date="2020-09" db="EMBL/GenBank/DDBJ databases">
        <authorList>
            <person name="Sun Q."/>
            <person name="Kim S."/>
        </authorList>
    </citation>
    <scope>NUCLEOTIDE SEQUENCE</scope>
    <source>
        <strain evidence="1">KCTC 12988</strain>
    </source>
</reference>
<comment type="caution">
    <text evidence="1">The sequence shown here is derived from an EMBL/GenBank/DDBJ whole genome shotgun (WGS) entry which is preliminary data.</text>
</comment>
<dbReference type="EMBL" id="BMXI01000028">
    <property type="protein sequence ID" value="GHC67809.1"/>
    <property type="molecule type" value="Genomic_DNA"/>
</dbReference>